<comment type="caution">
    <text evidence="12">The sequence shown here is derived from an EMBL/GenBank/DDBJ whole genome shotgun (WGS) entry which is preliminary data.</text>
</comment>
<dbReference type="InterPro" id="IPR005218">
    <property type="entry name" value="Diacylglycerol/lipid_kinase"/>
</dbReference>
<organism evidence="12 13">
    <name type="scientific">Tigheibacillus halophilus</name>
    <dbReference type="NCBI Taxonomy" id="361280"/>
    <lineage>
        <taxon>Bacteria</taxon>
        <taxon>Bacillati</taxon>
        <taxon>Bacillota</taxon>
        <taxon>Bacilli</taxon>
        <taxon>Bacillales</taxon>
        <taxon>Bacillaceae</taxon>
        <taxon>Tigheibacillus</taxon>
    </lineage>
</organism>
<dbReference type="EMBL" id="JAWDIP010000004">
    <property type="protein sequence ID" value="MDY0397016.1"/>
    <property type="molecule type" value="Genomic_DNA"/>
</dbReference>
<sequence>MYAFIVNPAAGHGKGKRVFLRISNSKLYSQLDCRYFYTDAAGDAERIASELCTIKNTNLQVIIVIGGDGTINEVINGIGSKSIPLAFIPGASGNDFARGTRITGSPLEIFEKIVSDTEGGACPYWSGTYSLDLQDERLFVNSIGFGFDAQVVRQANKSAAKKLFNFFRVGKLSYVFALLNVLIHFKPFQVKVVADDKRYIIDRCFMVTVTNHPYYGGGMRIIPNAAIQPDRMSLLLIHSISKWKVLALFLTVFWGGHRNFKEVNIIEASQIEISVSKQNMCQIDGDAVYFSRCSLSKNATPISMIGNSRKAQAVEVIMEKIEGKASVTGKET</sequence>
<dbReference type="InterPro" id="IPR045540">
    <property type="entry name" value="YegS/DAGK_C"/>
</dbReference>
<evidence type="ECO:0000259" key="11">
    <source>
        <dbReference type="PROSITE" id="PS50146"/>
    </source>
</evidence>
<dbReference type="Pfam" id="PF19279">
    <property type="entry name" value="YegS_C"/>
    <property type="match status" value="1"/>
</dbReference>
<evidence type="ECO:0000256" key="6">
    <source>
        <dbReference type="ARBA" id="ARBA00022777"/>
    </source>
</evidence>
<keyword evidence="7" id="KW-0067">ATP-binding</keyword>
<keyword evidence="9" id="KW-0594">Phospholipid biosynthesis</keyword>
<dbReference type="SMART" id="SM00046">
    <property type="entry name" value="DAGKc"/>
    <property type="match status" value="1"/>
</dbReference>
<dbReference type="Pfam" id="PF00781">
    <property type="entry name" value="DAGK_cat"/>
    <property type="match status" value="1"/>
</dbReference>
<dbReference type="PANTHER" id="PTHR12358">
    <property type="entry name" value="SPHINGOSINE KINASE"/>
    <property type="match status" value="1"/>
</dbReference>
<protein>
    <submittedName>
        <fullName evidence="12">YegS/Rv2252/BmrU family lipid kinase</fullName>
    </submittedName>
</protein>
<keyword evidence="4" id="KW-0808">Transferase</keyword>
<dbReference type="Gene3D" id="2.60.200.40">
    <property type="match status" value="1"/>
</dbReference>
<evidence type="ECO:0000313" key="12">
    <source>
        <dbReference type="EMBL" id="MDY0397016.1"/>
    </source>
</evidence>
<dbReference type="InterPro" id="IPR001206">
    <property type="entry name" value="Diacylglycerol_kinase_cat_dom"/>
</dbReference>
<feature type="domain" description="DAGKc" evidence="11">
    <location>
        <begin position="1"/>
        <end position="130"/>
    </location>
</feature>
<dbReference type="InterPro" id="IPR017438">
    <property type="entry name" value="ATP-NAD_kinase_N"/>
</dbReference>
<reference evidence="12 13" key="1">
    <citation type="submission" date="2023-10" db="EMBL/GenBank/DDBJ databases">
        <title>Virgibacillus halophilus 5B73C genome.</title>
        <authorList>
            <person name="Miliotis G."/>
            <person name="Sengupta P."/>
            <person name="Hameed A."/>
            <person name="Chuvochina M."/>
            <person name="Mcdonagh F."/>
            <person name="Simpson A.C."/>
            <person name="Singh N.K."/>
            <person name="Rekha P.D."/>
            <person name="Raman K."/>
            <person name="Hugenholtz P."/>
            <person name="Venkateswaran K."/>
        </authorList>
    </citation>
    <scope>NUCLEOTIDE SEQUENCE [LARGE SCALE GENOMIC DNA]</scope>
    <source>
        <strain evidence="12 13">5B73C</strain>
    </source>
</reference>
<dbReference type="PROSITE" id="PS50146">
    <property type="entry name" value="DAGK"/>
    <property type="match status" value="1"/>
</dbReference>
<evidence type="ECO:0000256" key="1">
    <source>
        <dbReference type="ARBA" id="ARBA00001946"/>
    </source>
</evidence>
<dbReference type="InterPro" id="IPR016064">
    <property type="entry name" value="NAD/diacylglycerol_kinase_sf"/>
</dbReference>
<comment type="cofactor">
    <cofactor evidence="1">
        <name>Mg(2+)</name>
        <dbReference type="ChEBI" id="CHEBI:18420"/>
    </cofactor>
</comment>
<evidence type="ECO:0000313" key="13">
    <source>
        <dbReference type="Proteomes" id="UP001281447"/>
    </source>
</evidence>
<proteinExistence type="inferred from homology"/>
<keyword evidence="10" id="KW-1208">Phospholipid metabolism</keyword>
<evidence type="ECO:0000256" key="4">
    <source>
        <dbReference type="ARBA" id="ARBA00022679"/>
    </source>
</evidence>
<keyword evidence="5" id="KW-0547">Nucleotide-binding</keyword>
<dbReference type="SUPFAM" id="SSF111331">
    <property type="entry name" value="NAD kinase/diacylglycerol kinase-like"/>
    <property type="match status" value="1"/>
</dbReference>
<evidence type="ECO:0000256" key="8">
    <source>
        <dbReference type="ARBA" id="ARBA00023098"/>
    </source>
</evidence>
<name>A0ABU5CDU5_9BACI</name>
<keyword evidence="6 12" id="KW-0418">Kinase</keyword>
<evidence type="ECO:0000256" key="5">
    <source>
        <dbReference type="ARBA" id="ARBA00022741"/>
    </source>
</evidence>
<gene>
    <name evidence="12" type="ORF">RWE15_25470</name>
</gene>
<dbReference type="NCBIfam" id="TIGR00147">
    <property type="entry name" value="YegS/Rv2252/BmrU family lipid kinase"/>
    <property type="match status" value="1"/>
</dbReference>
<keyword evidence="3" id="KW-0444">Lipid biosynthesis</keyword>
<evidence type="ECO:0000256" key="10">
    <source>
        <dbReference type="ARBA" id="ARBA00023264"/>
    </source>
</evidence>
<comment type="similarity">
    <text evidence="2">Belongs to the diacylglycerol/lipid kinase family.</text>
</comment>
<dbReference type="GO" id="GO:0016301">
    <property type="term" value="F:kinase activity"/>
    <property type="evidence" value="ECO:0007669"/>
    <property type="project" value="UniProtKB-KW"/>
</dbReference>
<keyword evidence="8" id="KW-0443">Lipid metabolism</keyword>
<evidence type="ECO:0000256" key="7">
    <source>
        <dbReference type="ARBA" id="ARBA00022840"/>
    </source>
</evidence>
<accession>A0ABU5CDU5</accession>
<evidence type="ECO:0000256" key="2">
    <source>
        <dbReference type="ARBA" id="ARBA00005983"/>
    </source>
</evidence>
<dbReference type="PANTHER" id="PTHR12358:SF54">
    <property type="entry name" value="SPHINGOSINE KINASE RELATED PROTEIN"/>
    <property type="match status" value="1"/>
</dbReference>
<evidence type="ECO:0000256" key="9">
    <source>
        <dbReference type="ARBA" id="ARBA00023209"/>
    </source>
</evidence>
<dbReference type="RefSeq" id="WP_390357262.1">
    <property type="nucleotide sequence ID" value="NZ_JBHUIZ010000014.1"/>
</dbReference>
<evidence type="ECO:0000256" key="3">
    <source>
        <dbReference type="ARBA" id="ARBA00022516"/>
    </source>
</evidence>
<dbReference type="InterPro" id="IPR050187">
    <property type="entry name" value="Lipid_Phosphate_FormReg"/>
</dbReference>
<keyword evidence="13" id="KW-1185">Reference proteome</keyword>
<dbReference type="Gene3D" id="3.40.50.10330">
    <property type="entry name" value="Probable inorganic polyphosphate/atp-NAD kinase, domain 1"/>
    <property type="match status" value="1"/>
</dbReference>
<dbReference type="Proteomes" id="UP001281447">
    <property type="component" value="Unassembled WGS sequence"/>
</dbReference>